<gene>
    <name evidence="2" type="ORF">RM543_07435</name>
</gene>
<reference evidence="2 3" key="1">
    <citation type="submission" date="2023-09" db="EMBL/GenBank/DDBJ databases">
        <authorList>
            <person name="Rey-Velasco X."/>
        </authorList>
    </citation>
    <scope>NUCLEOTIDE SEQUENCE [LARGE SCALE GENOMIC DNA]</scope>
    <source>
        <strain evidence="2 3">F158</strain>
    </source>
</reference>
<dbReference type="Proteomes" id="UP001265259">
    <property type="component" value="Unassembled WGS sequence"/>
</dbReference>
<comment type="caution">
    <text evidence="2">The sequence shown here is derived from an EMBL/GenBank/DDBJ whole genome shotgun (WGS) entry which is preliminary data.</text>
</comment>
<dbReference type="EMBL" id="JAVRHL010000002">
    <property type="protein sequence ID" value="MDT0682511.1"/>
    <property type="molecule type" value="Genomic_DNA"/>
</dbReference>
<sequence>MLRLCLALLLLPIPAAADMAYWTFDWEGAGDWRLEGAMSYPEQDGELVTGADVSCFAIRGFAGEEEVGRWGLGDLTPDTTWRLTFDPGAGAFVVEGEGIRMPQAWNMDGYGTDCGPGGFGFNIGNAAQDLCLDGRLVTESQRRPQTPFPALRADAPIDFPEGACRAAPLLSMLAPEPRSALR</sequence>
<keyword evidence="1" id="KW-0732">Signal</keyword>
<keyword evidence="3" id="KW-1185">Reference proteome</keyword>
<dbReference type="RefSeq" id="WP_311690258.1">
    <property type="nucleotide sequence ID" value="NZ_JAVRHL010000002.1"/>
</dbReference>
<accession>A0ABU3DFL8</accession>
<organism evidence="2 3">
    <name type="scientific">Tropicimonas omnivorans</name>
    <dbReference type="NCBI Taxonomy" id="3075590"/>
    <lineage>
        <taxon>Bacteria</taxon>
        <taxon>Pseudomonadati</taxon>
        <taxon>Pseudomonadota</taxon>
        <taxon>Alphaproteobacteria</taxon>
        <taxon>Rhodobacterales</taxon>
        <taxon>Roseobacteraceae</taxon>
        <taxon>Tropicimonas</taxon>
    </lineage>
</organism>
<feature type="signal peptide" evidence="1">
    <location>
        <begin position="1"/>
        <end position="17"/>
    </location>
</feature>
<evidence type="ECO:0000313" key="3">
    <source>
        <dbReference type="Proteomes" id="UP001265259"/>
    </source>
</evidence>
<proteinExistence type="predicted"/>
<name>A0ABU3DFL8_9RHOB</name>
<feature type="chain" id="PRO_5046629183" evidence="1">
    <location>
        <begin position="18"/>
        <end position="182"/>
    </location>
</feature>
<protein>
    <submittedName>
        <fullName evidence="2">Uncharacterized protein</fullName>
    </submittedName>
</protein>
<evidence type="ECO:0000313" key="2">
    <source>
        <dbReference type="EMBL" id="MDT0682511.1"/>
    </source>
</evidence>
<evidence type="ECO:0000256" key="1">
    <source>
        <dbReference type="SAM" id="SignalP"/>
    </source>
</evidence>